<evidence type="ECO:0000256" key="1">
    <source>
        <dbReference type="ARBA" id="ARBA00006817"/>
    </source>
</evidence>
<sequence>MTIAPIRRTVTVKAAPQRAFERFTQQMAKWWPAEHHTGGNPFNEVVIEPRVDGRWFERDTQGTETQWGKVLTWEPPARVVLAWQLSAEFKFDPDFITELELTFVPHGTGTQVTLEHRNLERYGEAAEKIRAALDGGWPGIFQSYADFADKEPTT</sequence>
<evidence type="ECO:0000313" key="3">
    <source>
        <dbReference type="EMBL" id="GIL41244.1"/>
    </source>
</evidence>
<comment type="similarity">
    <text evidence="1">Belongs to the AHA1 family.</text>
</comment>
<reference evidence="3" key="1">
    <citation type="submission" date="2021-02" db="EMBL/GenBank/DDBJ databases">
        <title>Genome sequence of Rhodospirillales sp. strain TMPK1 isolated from soil.</title>
        <authorList>
            <person name="Nakai R."/>
            <person name="Kusada H."/>
            <person name="Tamaki H."/>
        </authorList>
    </citation>
    <scope>NUCLEOTIDE SEQUENCE</scope>
    <source>
        <strain evidence="3">TMPK1</strain>
    </source>
</reference>
<name>A0A8S8XF47_9PROT</name>
<proteinExistence type="inferred from homology"/>
<gene>
    <name evidence="3" type="ORF">TMPK1_34810</name>
</gene>
<accession>A0A8S8XF47</accession>
<dbReference type="CDD" id="cd08891">
    <property type="entry name" value="SRPBCC_CalC"/>
    <property type="match status" value="1"/>
</dbReference>
<protein>
    <submittedName>
        <fullName evidence="3">ATPase</fullName>
    </submittedName>
</protein>
<feature type="domain" description="Activator of Hsp90 ATPase homologue 1/2-like C-terminal" evidence="2">
    <location>
        <begin position="14"/>
        <end position="141"/>
    </location>
</feature>
<organism evidence="3 4">
    <name type="scientific">Roseiterribacter gracilis</name>
    <dbReference type="NCBI Taxonomy" id="2812848"/>
    <lineage>
        <taxon>Bacteria</taxon>
        <taxon>Pseudomonadati</taxon>
        <taxon>Pseudomonadota</taxon>
        <taxon>Alphaproteobacteria</taxon>
        <taxon>Rhodospirillales</taxon>
        <taxon>Roseiterribacteraceae</taxon>
        <taxon>Roseiterribacter</taxon>
    </lineage>
</organism>
<dbReference type="InterPro" id="IPR013538">
    <property type="entry name" value="ASHA1/2-like_C"/>
</dbReference>
<dbReference type="Pfam" id="PF08327">
    <property type="entry name" value="AHSA1"/>
    <property type="match status" value="1"/>
</dbReference>
<evidence type="ECO:0000313" key="4">
    <source>
        <dbReference type="Proteomes" id="UP000681075"/>
    </source>
</evidence>
<dbReference type="AlphaFoldDB" id="A0A8S8XF47"/>
<comment type="caution">
    <text evidence="3">The sequence shown here is derived from an EMBL/GenBank/DDBJ whole genome shotgun (WGS) entry which is preliminary data.</text>
</comment>
<keyword evidence="4" id="KW-1185">Reference proteome</keyword>
<dbReference type="Proteomes" id="UP000681075">
    <property type="component" value="Unassembled WGS sequence"/>
</dbReference>
<dbReference type="EMBL" id="BOPV01000001">
    <property type="protein sequence ID" value="GIL41244.1"/>
    <property type="molecule type" value="Genomic_DNA"/>
</dbReference>
<evidence type="ECO:0000259" key="2">
    <source>
        <dbReference type="Pfam" id="PF08327"/>
    </source>
</evidence>
<dbReference type="RefSeq" id="WP_420244656.1">
    <property type="nucleotide sequence ID" value="NZ_BOPV01000001.1"/>
</dbReference>
<dbReference type="InterPro" id="IPR023393">
    <property type="entry name" value="START-like_dom_sf"/>
</dbReference>
<dbReference type="Gene3D" id="3.30.530.20">
    <property type="match status" value="1"/>
</dbReference>
<dbReference type="SUPFAM" id="SSF55961">
    <property type="entry name" value="Bet v1-like"/>
    <property type="match status" value="1"/>
</dbReference>